<dbReference type="Gene3D" id="3.40.50.1000">
    <property type="entry name" value="HAD superfamily/HAD-like"/>
    <property type="match status" value="1"/>
</dbReference>
<proteinExistence type="predicted"/>
<dbReference type="SUPFAM" id="SSF56784">
    <property type="entry name" value="HAD-like"/>
    <property type="match status" value="1"/>
</dbReference>
<organism evidence="1 2">
    <name type="scientific">Actinomadura graeca</name>
    <dbReference type="NCBI Taxonomy" id="2750812"/>
    <lineage>
        <taxon>Bacteria</taxon>
        <taxon>Bacillati</taxon>
        <taxon>Actinomycetota</taxon>
        <taxon>Actinomycetes</taxon>
        <taxon>Streptosporangiales</taxon>
        <taxon>Thermomonosporaceae</taxon>
        <taxon>Actinomadura</taxon>
    </lineage>
</organism>
<dbReference type="Gene3D" id="3.30.1240.10">
    <property type="match status" value="1"/>
</dbReference>
<dbReference type="EMBL" id="CP059572">
    <property type="protein sequence ID" value="QXJ21257.1"/>
    <property type="molecule type" value="Genomic_DNA"/>
</dbReference>
<dbReference type="RefSeq" id="WP_231334401.1">
    <property type="nucleotide sequence ID" value="NZ_CP059572.1"/>
</dbReference>
<keyword evidence="2" id="KW-1185">Reference proteome</keyword>
<evidence type="ECO:0000313" key="2">
    <source>
        <dbReference type="Proteomes" id="UP001049518"/>
    </source>
</evidence>
<dbReference type="Proteomes" id="UP001049518">
    <property type="component" value="Chromosome"/>
</dbReference>
<dbReference type="PANTHER" id="PTHR10000:SF8">
    <property type="entry name" value="HAD SUPERFAMILY HYDROLASE-LIKE, TYPE 3"/>
    <property type="match status" value="1"/>
</dbReference>
<evidence type="ECO:0000313" key="1">
    <source>
        <dbReference type="EMBL" id="QXJ21257.1"/>
    </source>
</evidence>
<dbReference type="Pfam" id="PF08282">
    <property type="entry name" value="Hydrolase_3"/>
    <property type="match status" value="1"/>
</dbReference>
<gene>
    <name evidence="1" type="ORF">AGRA3207_002094</name>
</gene>
<name>A0ABX8QRA5_9ACTN</name>
<dbReference type="PANTHER" id="PTHR10000">
    <property type="entry name" value="PHOSPHOSERINE PHOSPHATASE"/>
    <property type="match status" value="1"/>
</dbReference>
<protein>
    <submittedName>
        <fullName evidence="1">HAD family phosphatase</fullName>
    </submittedName>
</protein>
<accession>A0ABX8QRA5</accession>
<dbReference type="InterPro" id="IPR023214">
    <property type="entry name" value="HAD_sf"/>
</dbReference>
<sequence>MPSQSVELVVTDLDGTLWDHTCRAHPNTLRALSEMSKAVPVIAATGRRPSSAFEKMRENDFLMPAVLFDGAIGLLAESGPRFHYLPFDAETYEQILDIFLRFGLEPVVNLDDARSCGVGRNPATHPEHLADNAHNTRRIDLTQAAARWNVLSLLICGGDDRLVAVFDEVKDVAAATLTPDVRYGGRSLSARPRGATKWSGVTSYCREQGIRPDRVLAVADGMNDLDLLAAAAIACVPASACEEALGLATHTIAAPAEGGWAEVLEFVVS</sequence>
<dbReference type="InterPro" id="IPR036412">
    <property type="entry name" value="HAD-like_sf"/>
</dbReference>
<reference evidence="1" key="1">
    <citation type="submission" date="2020-07" db="EMBL/GenBank/DDBJ databases">
        <authorList>
            <person name="Tarantini F.S."/>
            <person name="Hong K.W."/>
            <person name="Chan K.G."/>
        </authorList>
    </citation>
    <scope>NUCLEOTIDE SEQUENCE</scope>
    <source>
        <strain evidence="1">32-07</strain>
    </source>
</reference>